<evidence type="ECO:0000256" key="1">
    <source>
        <dbReference type="ARBA" id="ARBA00002254"/>
    </source>
</evidence>
<evidence type="ECO:0000313" key="11">
    <source>
        <dbReference type="EMBL" id="RYU10535.1"/>
    </source>
</evidence>
<feature type="transmembrane region" description="Helical" evidence="10">
    <location>
        <begin position="22"/>
        <end position="41"/>
    </location>
</feature>
<comment type="function">
    <text evidence="1 10">Controls the rotational direction of flagella during chemotaxis.</text>
</comment>
<dbReference type="GO" id="GO:0005886">
    <property type="term" value="C:plasma membrane"/>
    <property type="evidence" value="ECO:0007669"/>
    <property type="project" value="UniProtKB-SubCell"/>
</dbReference>
<name>A0A4Q5IZU3_9ACTN</name>
<evidence type="ECO:0000256" key="8">
    <source>
        <dbReference type="ARBA" id="ARBA00022989"/>
    </source>
</evidence>
<keyword evidence="5 10" id="KW-0145">Chemotaxis</keyword>
<dbReference type="InterPro" id="IPR005503">
    <property type="entry name" value="FliL"/>
</dbReference>
<keyword evidence="11" id="KW-0969">Cilium</keyword>
<keyword evidence="11" id="KW-0966">Cell projection</keyword>
<comment type="similarity">
    <text evidence="3 10">Belongs to the FliL family.</text>
</comment>
<evidence type="ECO:0000256" key="9">
    <source>
        <dbReference type="ARBA" id="ARBA00023136"/>
    </source>
</evidence>
<gene>
    <name evidence="11" type="ORF">ETU37_16700</name>
</gene>
<dbReference type="Pfam" id="PF03748">
    <property type="entry name" value="FliL"/>
    <property type="match status" value="1"/>
</dbReference>
<evidence type="ECO:0000256" key="6">
    <source>
        <dbReference type="ARBA" id="ARBA00022692"/>
    </source>
</evidence>
<dbReference type="GO" id="GO:0009425">
    <property type="term" value="C:bacterial-type flagellum basal body"/>
    <property type="evidence" value="ECO:0007669"/>
    <property type="project" value="InterPro"/>
</dbReference>
<dbReference type="Proteomes" id="UP000291189">
    <property type="component" value="Unassembled WGS sequence"/>
</dbReference>
<accession>A0A4Q5IZU3</accession>
<organism evidence="11 12">
    <name type="scientific">Nocardioides iriomotensis</name>
    <dbReference type="NCBI Taxonomy" id="715784"/>
    <lineage>
        <taxon>Bacteria</taxon>
        <taxon>Bacillati</taxon>
        <taxon>Actinomycetota</taxon>
        <taxon>Actinomycetes</taxon>
        <taxon>Propionibacteriales</taxon>
        <taxon>Nocardioidaceae</taxon>
        <taxon>Nocardioides</taxon>
    </lineage>
</organism>
<dbReference type="RefSeq" id="WP_129988490.1">
    <property type="nucleotide sequence ID" value="NZ_SDPU01000029.1"/>
</dbReference>
<comment type="subcellular location">
    <subcellularLocation>
        <location evidence="2">Cell membrane</location>
        <topology evidence="2">Single-pass membrane protein</topology>
    </subcellularLocation>
</comment>
<keyword evidence="8 10" id="KW-1133">Transmembrane helix</keyword>
<protein>
    <recommendedName>
        <fullName evidence="10">Flagellar protein FliL</fullName>
    </recommendedName>
</protein>
<dbReference type="AlphaFoldDB" id="A0A4Q5IZU3"/>
<evidence type="ECO:0000256" key="4">
    <source>
        <dbReference type="ARBA" id="ARBA00022475"/>
    </source>
</evidence>
<keyword evidence="12" id="KW-1185">Reference proteome</keyword>
<comment type="caution">
    <text evidence="11">The sequence shown here is derived from an EMBL/GenBank/DDBJ whole genome shotgun (WGS) entry which is preliminary data.</text>
</comment>
<reference evidence="11 12" key="1">
    <citation type="submission" date="2019-01" db="EMBL/GenBank/DDBJ databases">
        <title>Nocardioides guangzhouensis sp. nov., an actinobacterium isolated from soil.</title>
        <authorList>
            <person name="Fu Y."/>
            <person name="Cai Y."/>
            <person name="Lin Z."/>
            <person name="Chen P."/>
        </authorList>
    </citation>
    <scope>NUCLEOTIDE SEQUENCE [LARGE SCALE GENOMIC DNA]</scope>
    <source>
        <strain evidence="11 12">NBRC 105384</strain>
    </source>
</reference>
<sequence>MSTTTVAPDEAEGTKKGGKKKLLVMVLAVLLLGGGGGYWFFLKPASAEEEKPVPGEVLPLEAIQINLQDSHYLRIGLALQQVEGGGHGELDGSKALDAAIDIFSGESMEELSQKKYRHKLKKELEHELEELYHEDVMGVYFTDFVMQ</sequence>
<evidence type="ECO:0000256" key="7">
    <source>
        <dbReference type="ARBA" id="ARBA00022779"/>
    </source>
</evidence>
<keyword evidence="11" id="KW-0282">Flagellum</keyword>
<dbReference type="OrthoDB" id="3537056at2"/>
<dbReference type="EMBL" id="SDPU01000029">
    <property type="protein sequence ID" value="RYU10535.1"/>
    <property type="molecule type" value="Genomic_DNA"/>
</dbReference>
<keyword evidence="4 10" id="KW-1003">Cell membrane</keyword>
<evidence type="ECO:0000256" key="3">
    <source>
        <dbReference type="ARBA" id="ARBA00008281"/>
    </source>
</evidence>
<keyword evidence="6 10" id="KW-0812">Transmembrane</keyword>
<evidence type="ECO:0000256" key="5">
    <source>
        <dbReference type="ARBA" id="ARBA00022500"/>
    </source>
</evidence>
<dbReference type="PANTHER" id="PTHR35091">
    <property type="entry name" value="FLAGELLAR PROTEIN FLIL"/>
    <property type="match status" value="1"/>
</dbReference>
<evidence type="ECO:0000313" key="12">
    <source>
        <dbReference type="Proteomes" id="UP000291189"/>
    </source>
</evidence>
<dbReference type="GO" id="GO:0006935">
    <property type="term" value="P:chemotaxis"/>
    <property type="evidence" value="ECO:0007669"/>
    <property type="project" value="UniProtKB-KW"/>
</dbReference>
<dbReference type="GO" id="GO:0071978">
    <property type="term" value="P:bacterial-type flagellum-dependent swarming motility"/>
    <property type="evidence" value="ECO:0007669"/>
    <property type="project" value="TreeGrafter"/>
</dbReference>
<evidence type="ECO:0000256" key="2">
    <source>
        <dbReference type="ARBA" id="ARBA00004162"/>
    </source>
</evidence>
<proteinExistence type="inferred from homology"/>
<dbReference type="PANTHER" id="PTHR35091:SF2">
    <property type="entry name" value="FLAGELLAR PROTEIN FLIL"/>
    <property type="match status" value="1"/>
</dbReference>
<keyword evidence="7 10" id="KW-0283">Flagellar rotation</keyword>
<keyword evidence="9 10" id="KW-0472">Membrane</keyword>
<evidence type="ECO:0000256" key="10">
    <source>
        <dbReference type="RuleBase" id="RU364125"/>
    </source>
</evidence>